<dbReference type="Proteomes" id="UP001304300">
    <property type="component" value="Chromosome"/>
</dbReference>
<accession>A0AAQ3LDT9</accession>
<proteinExistence type="predicted"/>
<evidence type="ECO:0000313" key="3">
    <source>
        <dbReference type="Proteomes" id="UP001304300"/>
    </source>
</evidence>
<evidence type="ECO:0000313" key="2">
    <source>
        <dbReference type="EMBL" id="WOO42742.1"/>
    </source>
</evidence>
<dbReference type="EMBL" id="CP136920">
    <property type="protein sequence ID" value="WOO42742.1"/>
    <property type="molecule type" value="Genomic_DNA"/>
</dbReference>
<dbReference type="KEGG" id="puo:RZN69_06535"/>
<reference evidence="2 3" key="1">
    <citation type="submission" date="2023-10" db="EMBL/GenBank/DDBJ databases">
        <title>Rubellicoccus peritrichatus gen. nov., sp. nov., isolated from an algae of coral reef tank.</title>
        <authorList>
            <person name="Luo J."/>
        </authorList>
    </citation>
    <scope>NUCLEOTIDE SEQUENCE [LARGE SCALE GENOMIC DNA]</scope>
    <source>
        <strain evidence="2 3">CR14</strain>
    </source>
</reference>
<protein>
    <submittedName>
        <fullName evidence="2">Uncharacterized protein</fullName>
    </submittedName>
</protein>
<evidence type="ECO:0000256" key="1">
    <source>
        <dbReference type="SAM" id="SignalP"/>
    </source>
</evidence>
<keyword evidence="1" id="KW-0732">Signal</keyword>
<organism evidence="2 3">
    <name type="scientific">Rubellicoccus peritrichatus</name>
    <dbReference type="NCBI Taxonomy" id="3080537"/>
    <lineage>
        <taxon>Bacteria</taxon>
        <taxon>Pseudomonadati</taxon>
        <taxon>Verrucomicrobiota</taxon>
        <taxon>Opitutia</taxon>
        <taxon>Puniceicoccales</taxon>
        <taxon>Cerasicoccaceae</taxon>
        <taxon>Rubellicoccus</taxon>
    </lineage>
</organism>
<dbReference type="PANTHER" id="PTHR41339:SF1">
    <property type="entry name" value="SECRETED PROTEIN"/>
    <property type="match status" value="1"/>
</dbReference>
<name>A0AAQ3LDT9_9BACT</name>
<feature type="signal peptide" evidence="1">
    <location>
        <begin position="1"/>
        <end position="22"/>
    </location>
</feature>
<dbReference type="PANTHER" id="PTHR41339">
    <property type="entry name" value="LIPL48"/>
    <property type="match status" value="1"/>
</dbReference>
<keyword evidence="3" id="KW-1185">Reference proteome</keyword>
<sequence>MNKIKTSMLVAAGLLPLAGAFAERITYSPNDGDIHLISSDQTWSASDTHILDGFVVVPDGVTLTIEAGAVVLGDTDTVNGVVVTREAENGVALIVAQGGQLIANGTAASPITFSYVGDPNVDPDATGSSSANPILDRGFWGGIILLGKATINSNGQDGDQGGPTSVGLIEGVPDVVPTIYRTYGGGESDTDSSGSLRYVSIRHTGAILGAGDEIQGLTCGGVGSGTVLEFIETFASNDDGVEFFGGTVNIKYLVVAGKRDDGLDTDQGYNGYMQFVLVYDVVSPEGEVGRGGEHDGGDGAEAASPFSLPMIANATMIGIGGDVNADTLTNDENDGVRIRDNSGVSYLNSIFTEYNGTAFRYDEDGNFNEDSRARLEAGDSEPSSNYVVGATFGDVIRNGGVDADSLVLADGDDYAEFIFTDASLNNVIGDKTLQGISRTPNGGLIPVLDDASGSIATPTPATLGGSFFTNVDFIGAFDPSATGLWTDGWTALSQLGYTPAADTDTYLDDGRTSLGNSFYITAIGGVFITPATHPWYYHAQFGWLYTGIDGNSNAAGWYYAFNPAIGDFVFIGEATWPFSYFNSESAWLFADEQNLISGANGAFFFRTDGTFINVQQ</sequence>
<dbReference type="AlphaFoldDB" id="A0AAQ3LDT9"/>
<feature type="chain" id="PRO_5042826785" evidence="1">
    <location>
        <begin position="23"/>
        <end position="616"/>
    </location>
</feature>
<gene>
    <name evidence="2" type="ORF">RZN69_06535</name>
</gene>
<dbReference type="RefSeq" id="WP_317835269.1">
    <property type="nucleotide sequence ID" value="NZ_CP136920.1"/>
</dbReference>